<feature type="domain" description="SHOCT" evidence="2">
    <location>
        <begin position="6"/>
        <end position="32"/>
    </location>
</feature>
<evidence type="ECO:0000256" key="1">
    <source>
        <dbReference type="SAM" id="Phobius"/>
    </source>
</evidence>
<evidence type="ECO:0000313" key="3">
    <source>
        <dbReference type="EMBL" id="MCQ8279419.1"/>
    </source>
</evidence>
<accession>A0ABT1W956</accession>
<dbReference type="Proteomes" id="UP001524587">
    <property type="component" value="Unassembled WGS sequence"/>
</dbReference>
<dbReference type="RefSeq" id="WP_422864904.1">
    <property type="nucleotide sequence ID" value="NZ_JAMSKV010000012.1"/>
</dbReference>
<gene>
    <name evidence="3" type="ORF">NFI95_13315</name>
</gene>
<protein>
    <submittedName>
        <fullName evidence="3">SHOCT domain-containing protein</fullName>
    </submittedName>
</protein>
<keyword evidence="4" id="KW-1185">Reference proteome</keyword>
<proteinExistence type="predicted"/>
<keyword evidence="1" id="KW-0812">Transmembrane</keyword>
<reference evidence="3 4" key="1">
    <citation type="submission" date="2022-06" db="EMBL/GenBank/DDBJ databases">
        <title>Endosaccharibacter gen. nov., sp. nov., endophytic bacteria isolated from sugarcane.</title>
        <authorList>
            <person name="Pitiwittayakul N."/>
            <person name="Yukphan P."/>
            <person name="Charoenyingcharoen P."/>
            <person name="Tanasupawat S."/>
        </authorList>
    </citation>
    <scope>NUCLEOTIDE SEQUENCE [LARGE SCALE GENOMIC DNA]</scope>
    <source>
        <strain evidence="3 4">KSS8</strain>
    </source>
</reference>
<feature type="transmembrane region" description="Helical" evidence="1">
    <location>
        <begin position="42"/>
        <end position="60"/>
    </location>
</feature>
<evidence type="ECO:0000259" key="2">
    <source>
        <dbReference type="Pfam" id="PF09851"/>
    </source>
</evidence>
<organism evidence="3 4">
    <name type="scientific">Endosaccharibacter trunci</name>
    <dbReference type="NCBI Taxonomy" id="2812733"/>
    <lineage>
        <taxon>Bacteria</taxon>
        <taxon>Pseudomonadati</taxon>
        <taxon>Pseudomonadota</taxon>
        <taxon>Alphaproteobacteria</taxon>
        <taxon>Acetobacterales</taxon>
        <taxon>Acetobacteraceae</taxon>
        <taxon>Endosaccharibacter</taxon>
    </lineage>
</organism>
<keyword evidence="1" id="KW-0472">Membrane</keyword>
<dbReference type="InterPro" id="IPR018649">
    <property type="entry name" value="SHOCT"/>
</dbReference>
<dbReference type="EMBL" id="JAMSKV010000012">
    <property type="protein sequence ID" value="MCQ8279419.1"/>
    <property type="molecule type" value="Genomic_DNA"/>
</dbReference>
<name>A0ABT1W956_9PROT</name>
<sequence length="178" mass="20295">MEQSSELERLAQLRANGTLSKKEFERKKREILFPGKRVRRGLWWKIPILIAAVVILLTLLDGSNKKAPITNAQQHASADTGQIDAPECSSNEAKQEVANVFADQPDTSVRLKFLDWKDVKQLSYDPKTKERDCQGYLIFNSEDQEGTYSFRFYYASPTSQDQLIAVKPLQDQRPSSDN</sequence>
<comment type="caution">
    <text evidence="3">The sequence shown here is derived from an EMBL/GenBank/DDBJ whole genome shotgun (WGS) entry which is preliminary data.</text>
</comment>
<evidence type="ECO:0000313" key="4">
    <source>
        <dbReference type="Proteomes" id="UP001524587"/>
    </source>
</evidence>
<dbReference type="Pfam" id="PF09851">
    <property type="entry name" value="SHOCT"/>
    <property type="match status" value="1"/>
</dbReference>
<keyword evidence="1" id="KW-1133">Transmembrane helix</keyword>